<dbReference type="RefSeq" id="WP_111316217.1">
    <property type="nucleotide sequence ID" value="NZ_QKZT01000001.1"/>
</dbReference>
<dbReference type="OrthoDB" id="1467785at2"/>
<dbReference type="EMBL" id="QKZT01000001">
    <property type="protein sequence ID" value="PZX57911.1"/>
    <property type="molecule type" value="Genomic_DNA"/>
</dbReference>
<comment type="caution">
    <text evidence="2">The sequence shown here is derived from an EMBL/GenBank/DDBJ whole genome shotgun (WGS) entry which is preliminary data.</text>
</comment>
<keyword evidence="1" id="KW-1133">Transmembrane helix</keyword>
<keyword evidence="1" id="KW-0812">Transmembrane</keyword>
<sequence>MQYFKYKSQNDGTKGPRLLGQIFLASGIVVILTAFFVELDTAPVKIALVGGGALVLGIFLSSINSGILFDFRNKKFKEYQKILWFESGEWVELPEINHAEIIHHTYRTSFIPNGITPTFNGLITIYKVVLLADGTKFLALDFATEKDAVAGLEVIKERLGI</sequence>
<feature type="transmembrane region" description="Helical" evidence="1">
    <location>
        <begin position="49"/>
        <end position="71"/>
    </location>
</feature>
<feature type="transmembrane region" description="Helical" evidence="1">
    <location>
        <begin position="18"/>
        <end position="37"/>
    </location>
</feature>
<keyword evidence="1" id="KW-0472">Membrane</keyword>
<dbReference type="AlphaFoldDB" id="A0A2W7RCT4"/>
<name>A0A2W7RCT4_9BACT</name>
<accession>A0A2W7RCT4</accession>
<evidence type="ECO:0008006" key="4">
    <source>
        <dbReference type="Google" id="ProtNLM"/>
    </source>
</evidence>
<evidence type="ECO:0000313" key="2">
    <source>
        <dbReference type="EMBL" id="PZX57911.1"/>
    </source>
</evidence>
<proteinExistence type="predicted"/>
<organism evidence="2 3">
    <name type="scientific">Algoriphagus chordae</name>
    <dbReference type="NCBI Taxonomy" id="237019"/>
    <lineage>
        <taxon>Bacteria</taxon>
        <taxon>Pseudomonadati</taxon>
        <taxon>Bacteroidota</taxon>
        <taxon>Cytophagia</taxon>
        <taxon>Cytophagales</taxon>
        <taxon>Cyclobacteriaceae</taxon>
        <taxon>Algoriphagus</taxon>
    </lineage>
</organism>
<evidence type="ECO:0000313" key="3">
    <source>
        <dbReference type="Proteomes" id="UP000248882"/>
    </source>
</evidence>
<dbReference type="Proteomes" id="UP000248882">
    <property type="component" value="Unassembled WGS sequence"/>
</dbReference>
<protein>
    <recommendedName>
        <fullName evidence="4">PH (Pleckstrin Homology) domain-containing protein</fullName>
    </recommendedName>
</protein>
<keyword evidence="3" id="KW-1185">Reference proteome</keyword>
<evidence type="ECO:0000256" key="1">
    <source>
        <dbReference type="SAM" id="Phobius"/>
    </source>
</evidence>
<gene>
    <name evidence="2" type="ORF">LV85_00094</name>
</gene>
<reference evidence="2 3" key="1">
    <citation type="submission" date="2018-06" db="EMBL/GenBank/DDBJ databases">
        <title>Genomic Encyclopedia of Archaeal and Bacterial Type Strains, Phase II (KMG-II): from individual species to whole genera.</title>
        <authorList>
            <person name="Goeker M."/>
        </authorList>
    </citation>
    <scope>NUCLEOTIDE SEQUENCE [LARGE SCALE GENOMIC DNA]</scope>
    <source>
        <strain evidence="2 3">DSM 19830</strain>
    </source>
</reference>